<evidence type="ECO:0000313" key="1">
    <source>
        <dbReference type="EMBL" id="KAF0539430.1"/>
    </source>
</evidence>
<dbReference type="Proteomes" id="UP000439903">
    <property type="component" value="Unassembled WGS sequence"/>
</dbReference>
<comment type="caution">
    <text evidence="1">The sequence shown here is derived from an EMBL/GenBank/DDBJ whole genome shotgun (WGS) entry which is preliminary data.</text>
</comment>
<name>A0A8H4AWG8_GIGMA</name>
<gene>
    <name evidence="1" type="ORF">F8M41_007077</name>
</gene>
<keyword evidence="2" id="KW-1185">Reference proteome</keyword>
<organism evidence="1 2">
    <name type="scientific">Gigaspora margarita</name>
    <dbReference type="NCBI Taxonomy" id="4874"/>
    <lineage>
        <taxon>Eukaryota</taxon>
        <taxon>Fungi</taxon>
        <taxon>Fungi incertae sedis</taxon>
        <taxon>Mucoromycota</taxon>
        <taxon>Glomeromycotina</taxon>
        <taxon>Glomeromycetes</taxon>
        <taxon>Diversisporales</taxon>
        <taxon>Gigasporaceae</taxon>
        <taxon>Gigaspora</taxon>
    </lineage>
</organism>
<protein>
    <submittedName>
        <fullName evidence="1">Uncharacterized protein</fullName>
    </submittedName>
</protein>
<evidence type="ECO:0000313" key="2">
    <source>
        <dbReference type="Proteomes" id="UP000439903"/>
    </source>
</evidence>
<proteinExistence type="predicted"/>
<dbReference type="AlphaFoldDB" id="A0A8H4AWG8"/>
<sequence length="276" mass="31437">MSGYNVEGNYVESLNDNYSDVVSNCSEISEVSNSDFTDFSFLLSQQHFFVRSETLRVFMSLPLARYVVSWYGVDDVYSLILNNMVRLICIENGYDLSASSFSWVIFSDDSLVDLNFNTVVQAYGFDPFHEDFSLKTFLEQEIIFLDTSGGPDHSPDFPNEPGYQEWANSPNLNLSPIEVEFLNFFKGYSSDDSDDSMASLVPDDSDDQVQEVSSTIVRRPDVDVSFYSNTSIGKSLDFSFLDDHKCHFCKRYVCNCWNSYSSIDVVDDNNNDDYSD</sequence>
<dbReference type="EMBL" id="WTPW01000171">
    <property type="protein sequence ID" value="KAF0539430.1"/>
    <property type="molecule type" value="Genomic_DNA"/>
</dbReference>
<reference evidence="1 2" key="1">
    <citation type="journal article" date="2019" name="Environ. Microbiol.">
        <title>At the nexus of three kingdoms: the genome of the mycorrhizal fungus Gigaspora margarita provides insights into plant, endobacterial and fungal interactions.</title>
        <authorList>
            <person name="Venice F."/>
            <person name="Ghignone S."/>
            <person name="Salvioli di Fossalunga A."/>
            <person name="Amselem J."/>
            <person name="Novero M."/>
            <person name="Xianan X."/>
            <person name="Sedzielewska Toro K."/>
            <person name="Morin E."/>
            <person name="Lipzen A."/>
            <person name="Grigoriev I.V."/>
            <person name="Henrissat B."/>
            <person name="Martin F.M."/>
            <person name="Bonfante P."/>
        </authorList>
    </citation>
    <scope>NUCLEOTIDE SEQUENCE [LARGE SCALE GENOMIC DNA]</scope>
    <source>
        <strain evidence="1 2">BEG34</strain>
    </source>
</reference>
<accession>A0A8H4AWG8</accession>